<dbReference type="Pfam" id="PF10410">
    <property type="entry name" value="DnaB_bind"/>
    <property type="match status" value="1"/>
</dbReference>
<gene>
    <name evidence="12 15" type="primary">dnaG</name>
    <name evidence="15" type="ORF">WGH24286_00792</name>
</gene>
<dbReference type="Pfam" id="PF13155">
    <property type="entry name" value="Toprim_2"/>
    <property type="match status" value="1"/>
</dbReference>
<evidence type="ECO:0000256" key="5">
    <source>
        <dbReference type="ARBA" id="ARBA00022705"/>
    </source>
</evidence>
<dbReference type="InterPro" id="IPR016136">
    <property type="entry name" value="DNA_helicase_N/primase_C"/>
</dbReference>
<keyword evidence="1 12" id="KW-0240">DNA-directed RNA polymerase</keyword>
<evidence type="ECO:0000256" key="10">
    <source>
        <dbReference type="ARBA" id="ARBA00023125"/>
    </source>
</evidence>
<proteinExistence type="inferred from homology"/>
<dbReference type="HAMAP" id="MF_00974">
    <property type="entry name" value="DNA_primase_DnaG"/>
    <property type="match status" value="1"/>
</dbReference>
<comment type="domain">
    <text evidence="12">Contains an N-terminal zinc-binding domain, a central core domain that contains the primase activity, and a C-terminal DnaB-binding domain.</text>
</comment>
<name>A0ABM8ZA77_9LACO</name>
<keyword evidence="3 12" id="KW-0808">Transferase</keyword>
<feature type="domain" description="Toprim" evidence="14">
    <location>
        <begin position="261"/>
        <end position="342"/>
    </location>
</feature>
<dbReference type="Pfam" id="PF08275">
    <property type="entry name" value="DNAG_N"/>
    <property type="match status" value="1"/>
</dbReference>
<evidence type="ECO:0000256" key="7">
    <source>
        <dbReference type="ARBA" id="ARBA00022771"/>
    </source>
</evidence>
<dbReference type="SMART" id="SM00400">
    <property type="entry name" value="ZnF_CHCC"/>
    <property type="match status" value="1"/>
</dbReference>
<keyword evidence="5 12" id="KW-0235">DNA replication</keyword>
<keyword evidence="16" id="KW-1185">Reference proteome</keyword>
<dbReference type="CDD" id="cd03364">
    <property type="entry name" value="TOPRIM_DnaG_primases"/>
    <property type="match status" value="1"/>
</dbReference>
<dbReference type="SUPFAM" id="SSF57783">
    <property type="entry name" value="Zinc beta-ribbon"/>
    <property type="match status" value="1"/>
</dbReference>
<evidence type="ECO:0000256" key="13">
    <source>
        <dbReference type="PIRNR" id="PIRNR002811"/>
    </source>
</evidence>
<dbReference type="Proteomes" id="UP000789719">
    <property type="component" value="Unassembled WGS sequence"/>
</dbReference>
<dbReference type="NCBIfam" id="TIGR01391">
    <property type="entry name" value="dnaG"/>
    <property type="match status" value="1"/>
</dbReference>
<evidence type="ECO:0000256" key="1">
    <source>
        <dbReference type="ARBA" id="ARBA00022478"/>
    </source>
</evidence>
<accession>A0ABM8ZA77</accession>
<keyword evidence="11 12" id="KW-0804">Transcription</keyword>
<evidence type="ECO:0000313" key="15">
    <source>
        <dbReference type="EMBL" id="CAH0418374.1"/>
    </source>
</evidence>
<keyword evidence="4 12" id="KW-0548">Nucleotidyltransferase</keyword>
<dbReference type="InterPro" id="IPR037068">
    <property type="entry name" value="DNA_primase_core_N_sf"/>
</dbReference>
<comment type="caution">
    <text evidence="15">The sequence shown here is derived from an EMBL/GenBank/DDBJ whole genome shotgun (WGS) entry which is preliminary data.</text>
</comment>
<dbReference type="InterPro" id="IPR034151">
    <property type="entry name" value="TOPRIM_DnaG_bac"/>
</dbReference>
<dbReference type="PANTHER" id="PTHR30313:SF2">
    <property type="entry name" value="DNA PRIMASE"/>
    <property type="match status" value="1"/>
</dbReference>
<protein>
    <recommendedName>
        <fullName evidence="12 13">DNA primase</fullName>
        <ecNumber evidence="12">2.7.7.101</ecNumber>
    </recommendedName>
</protein>
<keyword evidence="8 12" id="KW-0862">Zinc</keyword>
<evidence type="ECO:0000256" key="11">
    <source>
        <dbReference type="ARBA" id="ARBA00023163"/>
    </source>
</evidence>
<dbReference type="PROSITE" id="PS50880">
    <property type="entry name" value="TOPRIM"/>
    <property type="match status" value="1"/>
</dbReference>
<organism evidence="15 16">
    <name type="scientific">Periweissella ghanensis</name>
    <dbReference type="NCBI Taxonomy" id="467997"/>
    <lineage>
        <taxon>Bacteria</taxon>
        <taxon>Bacillati</taxon>
        <taxon>Bacillota</taxon>
        <taxon>Bacilli</taxon>
        <taxon>Lactobacillales</taxon>
        <taxon>Lactobacillaceae</taxon>
        <taxon>Periweissella</taxon>
    </lineage>
</organism>
<comment type="subunit">
    <text evidence="12">Monomer. Interacts with DnaB.</text>
</comment>
<dbReference type="Gene3D" id="3.90.580.10">
    <property type="entry name" value="Zinc finger, CHC2-type domain"/>
    <property type="match status" value="1"/>
</dbReference>
<dbReference type="PIRSF" id="PIRSF002811">
    <property type="entry name" value="DnaG"/>
    <property type="match status" value="1"/>
</dbReference>
<keyword evidence="7 12" id="KW-0863">Zinc-finger</keyword>
<evidence type="ECO:0000256" key="2">
    <source>
        <dbReference type="ARBA" id="ARBA00022515"/>
    </source>
</evidence>
<keyword evidence="2 12" id="KW-0639">Primosome</keyword>
<evidence type="ECO:0000256" key="8">
    <source>
        <dbReference type="ARBA" id="ARBA00022833"/>
    </source>
</evidence>
<dbReference type="SMART" id="SM00493">
    <property type="entry name" value="TOPRIM"/>
    <property type="match status" value="1"/>
</dbReference>
<dbReference type="InterPro" id="IPR050219">
    <property type="entry name" value="DnaG_primase"/>
</dbReference>
<sequence>MATRIPEEVINQVRTAVNITDVVSEYVQLHKQGRNLFGKCPWHDERTPSFSVNEQKQIFHCFSCGRGGNVFQFLIEMKNLSFPEAVLEVAKIAHIDIDQQYLEGANTSKPVSEHAALYDLYTEAAKLYHHMLMNTSAGQEALDYLHQRGLSDETLDLFHLGYAPKESLLLPFFQERGIDYQLLRQSELFVENEDGSLRDRFVNRVLFTIRNSNGQVIAFSGRSLAHDEQAKYINSPESVLFNKSQELFNFDLAKNPVKRSKDIILFEGFMDVIAAFSAGVQNGVASMGTSLTVEQVQKISRIANQVLIAYDGDHAGQAATKRAIDLITQVAPALKIQIINLPDGLDPDEYLRKFGETEFTNALTHGLETPVTFAMRYLKQGRNLANEAEKLAYLDEVLKILATVDNPLERDLQVNQLATEFNVGAASLNEQLSYLIKQTPQDNQARDGKRTRQQAAILPEPQLKVRSRTERAERTLLMWMLHDWHVWQEVTSISDFHFTKLEYETLFLLAQGYWSTHNQYDLGLFLDYLNDNNLARALTDLENDVMISQPSLPAVKQLVDQIMNVTPLADQIKHKMQQISEAQQLGNNELLVTLTNEYIILLRQHHAQQ</sequence>
<evidence type="ECO:0000256" key="12">
    <source>
        <dbReference type="HAMAP-Rule" id="MF_00974"/>
    </source>
</evidence>
<dbReference type="InterPro" id="IPR019475">
    <property type="entry name" value="DNA_primase_DnaB-bd"/>
</dbReference>
<dbReference type="Gene3D" id="3.40.1360.10">
    <property type="match status" value="1"/>
</dbReference>
<evidence type="ECO:0000256" key="6">
    <source>
        <dbReference type="ARBA" id="ARBA00022723"/>
    </source>
</evidence>
<dbReference type="InterPro" id="IPR002694">
    <property type="entry name" value="Znf_CHC2"/>
</dbReference>
<dbReference type="InterPro" id="IPR036977">
    <property type="entry name" value="DNA_primase_Znf_CHC2"/>
</dbReference>
<evidence type="ECO:0000259" key="14">
    <source>
        <dbReference type="PROSITE" id="PS50880"/>
    </source>
</evidence>
<evidence type="ECO:0000313" key="16">
    <source>
        <dbReference type="Proteomes" id="UP000789719"/>
    </source>
</evidence>
<dbReference type="EC" id="2.7.7.101" evidence="12"/>
<keyword evidence="10 12" id="KW-0238">DNA-binding</keyword>
<dbReference type="InterPro" id="IPR006295">
    <property type="entry name" value="DNA_primase_DnaG"/>
</dbReference>
<feature type="zinc finger region" description="CHC2-type" evidence="12">
    <location>
        <begin position="40"/>
        <end position="64"/>
    </location>
</feature>
<dbReference type="PANTHER" id="PTHR30313">
    <property type="entry name" value="DNA PRIMASE"/>
    <property type="match status" value="1"/>
</dbReference>
<comment type="similarity">
    <text evidence="12 13">Belongs to the DnaG primase family.</text>
</comment>
<comment type="function">
    <text evidence="12 13">RNA polymerase that catalyzes the synthesis of short RNA molecules used as primers for DNA polymerase during DNA replication.</text>
</comment>
<dbReference type="Pfam" id="PF01807">
    <property type="entry name" value="Zn_ribbon_DnaG"/>
    <property type="match status" value="1"/>
</dbReference>
<dbReference type="InterPro" id="IPR013264">
    <property type="entry name" value="DNAG_N"/>
</dbReference>
<dbReference type="Gene3D" id="1.10.860.10">
    <property type="entry name" value="DNAb Helicase, Chain A"/>
    <property type="match status" value="1"/>
</dbReference>
<comment type="catalytic activity">
    <reaction evidence="12">
        <text>ssDNA + n NTP = ssDNA/pppN(pN)n-1 hybrid + (n-1) diphosphate.</text>
        <dbReference type="EC" id="2.7.7.101"/>
    </reaction>
</comment>
<dbReference type="InterPro" id="IPR030846">
    <property type="entry name" value="DnaG_bac"/>
</dbReference>
<reference evidence="15 16" key="1">
    <citation type="submission" date="2021-11" db="EMBL/GenBank/DDBJ databases">
        <authorList>
            <person name="Depoorter E."/>
        </authorList>
    </citation>
    <scope>NUCLEOTIDE SEQUENCE [LARGE SCALE GENOMIC DNA]</scope>
    <source>
        <strain evidence="15 16">LMG 24286</strain>
    </source>
</reference>
<keyword evidence="9" id="KW-0460">Magnesium</keyword>
<dbReference type="GO" id="GO:0016779">
    <property type="term" value="F:nucleotidyltransferase activity"/>
    <property type="evidence" value="ECO:0007669"/>
    <property type="project" value="UniProtKB-KW"/>
</dbReference>
<evidence type="ECO:0000256" key="3">
    <source>
        <dbReference type="ARBA" id="ARBA00022679"/>
    </source>
</evidence>
<dbReference type="EMBL" id="CAKKNT010000008">
    <property type="protein sequence ID" value="CAH0418374.1"/>
    <property type="molecule type" value="Genomic_DNA"/>
</dbReference>
<dbReference type="SUPFAM" id="SSF56731">
    <property type="entry name" value="DNA primase core"/>
    <property type="match status" value="1"/>
</dbReference>
<comment type="cofactor">
    <cofactor evidence="12 13">
        <name>Zn(2+)</name>
        <dbReference type="ChEBI" id="CHEBI:29105"/>
    </cofactor>
    <text evidence="12 13">Binds 1 zinc ion per monomer.</text>
</comment>
<dbReference type="InterPro" id="IPR006171">
    <property type="entry name" value="TOPRIM_dom"/>
</dbReference>
<dbReference type="RefSeq" id="WP_230098468.1">
    <property type="nucleotide sequence ID" value="NZ_CAKKNT010000008.1"/>
</dbReference>
<keyword evidence="6 12" id="KW-0479">Metal-binding</keyword>
<evidence type="ECO:0000256" key="4">
    <source>
        <dbReference type="ARBA" id="ARBA00022695"/>
    </source>
</evidence>
<dbReference type="Gene3D" id="3.90.980.10">
    <property type="entry name" value="DNA primase, catalytic core, N-terminal domain"/>
    <property type="match status" value="1"/>
</dbReference>
<evidence type="ECO:0000256" key="9">
    <source>
        <dbReference type="ARBA" id="ARBA00022842"/>
    </source>
</evidence>